<comment type="caution">
    <text evidence="3">The sequence shown here is derived from an EMBL/GenBank/DDBJ whole genome shotgun (WGS) entry which is preliminary data.</text>
</comment>
<proteinExistence type="inferred from homology"/>
<comment type="similarity">
    <text evidence="1">Belongs to the LOB domain-containing protein family.</text>
</comment>
<dbReference type="AlphaFoldDB" id="A0AAV6I0G7"/>
<dbReference type="EMBL" id="JACTNZ010000013">
    <property type="protein sequence ID" value="KAG5517687.1"/>
    <property type="molecule type" value="Genomic_DNA"/>
</dbReference>
<dbReference type="Proteomes" id="UP000823749">
    <property type="component" value="Chromosome 13"/>
</dbReference>
<reference evidence="3 4" key="1">
    <citation type="submission" date="2020-08" db="EMBL/GenBank/DDBJ databases">
        <title>Plant Genome Project.</title>
        <authorList>
            <person name="Zhang R.-G."/>
        </authorList>
    </citation>
    <scope>NUCLEOTIDE SEQUENCE [LARGE SCALE GENOMIC DNA]</scope>
    <source>
        <strain evidence="3">WSP0</strain>
        <tissue evidence="3">Leaf</tissue>
    </source>
</reference>
<keyword evidence="4" id="KW-1185">Reference proteome</keyword>
<dbReference type="PANTHER" id="PTHR31301">
    <property type="entry name" value="LOB DOMAIN-CONTAINING PROTEIN 4-RELATED"/>
    <property type="match status" value="1"/>
</dbReference>
<protein>
    <recommendedName>
        <fullName evidence="2">LOB domain-containing protein</fullName>
    </recommendedName>
</protein>
<name>A0AAV6I0G7_9ERIC</name>
<accession>A0AAV6I0G7</accession>
<dbReference type="InterPro" id="IPR004883">
    <property type="entry name" value="LOB"/>
</dbReference>
<feature type="domain" description="LOB" evidence="2">
    <location>
        <begin position="13"/>
        <end position="115"/>
    </location>
</feature>
<evidence type="ECO:0000259" key="2">
    <source>
        <dbReference type="PROSITE" id="PS50891"/>
    </source>
</evidence>
<organism evidence="3 4">
    <name type="scientific">Rhododendron griersonianum</name>
    <dbReference type="NCBI Taxonomy" id="479676"/>
    <lineage>
        <taxon>Eukaryota</taxon>
        <taxon>Viridiplantae</taxon>
        <taxon>Streptophyta</taxon>
        <taxon>Embryophyta</taxon>
        <taxon>Tracheophyta</taxon>
        <taxon>Spermatophyta</taxon>
        <taxon>Magnoliopsida</taxon>
        <taxon>eudicotyledons</taxon>
        <taxon>Gunneridae</taxon>
        <taxon>Pentapetalae</taxon>
        <taxon>asterids</taxon>
        <taxon>Ericales</taxon>
        <taxon>Ericaceae</taxon>
        <taxon>Ericoideae</taxon>
        <taxon>Rhodoreae</taxon>
        <taxon>Rhododendron</taxon>
    </lineage>
</organism>
<evidence type="ECO:0000256" key="1">
    <source>
        <dbReference type="ARBA" id="ARBA00005474"/>
    </source>
</evidence>
<dbReference type="PANTHER" id="PTHR31301:SF24">
    <property type="entry name" value="LOB DOMAIN-CONTAINING PROTEIN 21"/>
    <property type="match status" value="1"/>
</dbReference>
<gene>
    <name evidence="3" type="ORF">RHGRI_038164</name>
</gene>
<dbReference type="Pfam" id="PF03195">
    <property type="entry name" value="LOB"/>
    <property type="match status" value="1"/>
</dbReference>
<sequence>MIRFHLEPPRSTSSGTACKFLKSRCSPTSCLFAPYFRSEEPEKFAKVHEVFGASNVAKILVDVPENQRDDAVNSFVYEVEARLRDPVYDCIGAIALLQRKAVELPQDLAVARSWLARCSALAGGGMTSSLSTSSLSVLSDEVGVATVKTLPFLVFAIRSWLHRNGRFAVRYSVWV</sequence>
<evidence type="ECO:0000313" key="3">
    <source>
        <dbReference type="EMBL" id="KAG5517687.1"/>
    </source>
</evidence>
<dbReference type="PROSITE" id="PS50891">
    <property type="entry name" value="LOB"/>
    <property type="match status" value="1"/>
</dbReference>
<evidence type="ECO:0000313" key="4">
    <source>
        <dbReference type="Proteomes" id="UP000823749"/>
    </source>
</evidence>